<gene>
    <name evidence="2" type="ORF">B0J12DRAFT_758051</name>
</gene>
<dbReference type="EMBL" id="JAGTJR010000002">
    <property type="protein sequence ID" value="KAH7063049.1"/>
    <property type="molecule type" value="Genomic_DNA"/>
</dbReference>
<proteinExistence type="predicted"/>
<protein>
    <submittedName>
        <fullName evidence="2">Uncharacterized protein</fullName>
    </submittedName>
</protein>
<evidence type="ECO:0000313" key="2">
    <source>
        <dbReference type="EMBL" id="KAH7063049.1"/>
    </source>
</evidence>
<dbReference type="Proteomes" id="UP000774617">
    <property type="component" value="Unassembled WGS sequence"/>
</dbReference>
<reference evidence="2 3" key="1">
    <citation type="journal article" date="2021" name="Nat. Commun.">
        <title>Genetic determinants of endophytism in the Arabidopsis root mycobiome.</title>
        <authorList>
            <person name="Mesny F."/>
            <person name="Miyauchi S."/>
            <person name="Thiergart T."/>
            <person name="Pickel B."/>
            <person name="Atanasova L."/>
            <person name="Karlsson M."/>
            <person name="Huettel B."/>
            <person name="Barry K.W."/>
            <person name="Haridas S."/>
            <person name="Chen C."/>
            <person name="Bauer D."/>
            <person name="Andreopoulos W."/>
            <person name="Pangilinan J."/>
            <person name="LaButti K."/>
            <person name="Riley R."/>
            <person name="Lipzen A."/>
            <person name="Clum A."/>
            <person name="Drula E."/>
            <person name="Henrissat B."/>
            <person name="Kohler A."/>
            <person name="Grigoriev I.V."/>
            <person name="Martin F.M."/>
            <person name="Hacquard S."/>
        </authorList>
    </citation>
    <scope>NUCLEOTIDE SEQUENCE [LARGE SCALE GENOMIC DNA]</scope>
    <source>
        <strain evidence="2 3">MPI-SDFR-AT-0080</strain>
    </source>
</reference>
<evidence type="ECO:0000313" key="3">
    <source>
        <dbReference type="Proteomes" id="UP000774617"/>
    </source>
</evidence>
<name>A0ABQ8GRC9_9PEZI</name>
<keyword evidence="3" id="KW-1185">Reference proteome</keyword>
<dbReference type="PANTHER" id="PTHR42085">
    <property type="entry name" value="F-BOX DOMAIN-CONTAINING PROTEIN"/>
    <property type="match status" value="1"/>
</dbReference>
<feature type="compositionally biased region" description="Basic residues" evidence="1">
    <location>
        <begin position="46"/>
        <end position="65"/>
    </location>
</feature>
<comment type="caution">
    <text evidence="2">The sequence shown here is derived from an EMBL/GenBank/DDBJ whole genome shotgun (WGS) entry which is preliminary data.</text>
</comment>
<organism evidence="2 3">
    <name type="scientific">Macrophomina phaseolina</name>
    <dbReference type="NCBI Taxonomy" id="35725"/>
    <lineage>
        <taxon>Eukaryota</taxon>
        <taxon>Fungi</taxon>
        <taxon>Dikarya</taxon>
        <taxon>Ascomycota</taxon>
        <taxon>Pezizomycotina</taxon>
        <taxon>Dothideomycetes</taxon>
        <taxon>Dothideomycetes incertae sedis</taxon>
        <taxon>Botryosphaeriales</taxon>
        <taxon>Botryosphaeriaceae</taxon>
        <taxon>Macrophomina</taxon>
    </lineage>
</organism>
<feature type="region of interest" description="Disordered" evidence="1">
    <location>
        <begin position="36"/>
        <end position="67"/>
    </location>
</feature>
<accession>A0ABQ8GRC9</accession>
<dbReference type="PANTHER" id="PTHR42085:SF8">
    <property type="entry name" value="F-BOX DOMAIN-CONTAINING PROTEIN"/>
    <property type="match status" value="1"/>
</dbReference>
<evidence type="ECO:0000256" key="1">
    <source>
        <dbReference type="SAM" id="MobiDB-lite"/>
    </source>
</evidence>
<sequence length="291" mass="33406">MAERRRVSNRIRKRPWVSYEQSDHEDLDGVAEHADEDDADEEFQLHHGKALKEKKKKKKKKKKNKTFAAKSLRAKERQIFKFLELPGEIRNMIYELALKPVGTICLYHRIVPGANRRLLCKSGRFKNALNTTFLLLNKATLAEAGPYLYKNIFSFDNPIAMYHFLSGLSSTTKAWIEYIDLGVYSTTHRSVAGYLFPALNSLVDVKNLKGLSLHGYFLSPSYKDSKAAKHIYAEAHHWLEAVAREKGYMTAGVDLLHLQSSLEWTGRGRSTHPRAESILLELKKVIWYSKP</sequence>
<dbReference type="InterPro" id="IPR038883">
    <property type="entry name" value="AN11006-like"/>
</dbReference>